<organism evidence="2 3">
    <name type="scientific">Coptis chinensis</name>
    <dbReference type="NCBI Taxonomy" id="261450"/>
    <lineage>
        <taxon>Eukaryota</taxon>
        <taxon>Viridiplantae</taxon>
        <taxon>Streptophyta</taxon>
        <taxon>Embryophyta</taxon>
        <taxon>Tracheophyta</taxon>
        <taxon>Spermatophyta</taxon>
        <taxon>Magnoliopsida</taxon>
        <taxon>Ranunculales</taxon>
        <taxon>Ranunculaceae</taxon>
        <taxon>Coptidoideae</taxon>
        <taxon>Coptis</taxon>
    </lineage>
</organism>
<evidence type="ECO:0000259" key="1">
    <source>
        <dbReference type="Pfam" id="PF00076"/>
    </source>
</evidence>
<dbReference type="InterPro" id="IPR004252">
    <property type="entry name" value="Probable_transposase_24"/>
</dbReference>
<accession>A0A835LFS0</accession>
<gene>
    <name evidence="2" type="ORF">IFM89_038714</name>
</gene>
<dbReference type="CDD" id="cd12446">
    <property type="entry name" value="RRM_RBM25"/>
    <property type="match status" value="1"/>
</dbReference>
<dbReference type="OrthoDB" id="1747660at2759"/>
<dbReference type="Gene3D" id="3.30.70.330">
    <property type="match status" value="1"/>
</dbReference>
<evidence type="ECO:0000313" key="3">
    <source>
        <dbReference type="Proteomes" id="UP000631114"/>
    </source>
</evidence>
<dbReference type="SUPFAM" id="SSF54928">
    <property type="entry name" value="RNA-binding domain, RBD"/>
    <property type="match status" value="1"/>
</dbReference>
<protein>
    <recommendedName>
        <fullName evidence="1">RRM domain-containing protein</fullName>
    </recommendedName>
</protein>
<dbReference type="InterPro" id="IPR012677">
    <property type="entry name" value="Nucleotide-bd_a/b_plait_sf"/>
</dbReference>
<name>A0A835LFS0_9MAGN</name>
<reference evidence="2 3" key="1">
    <citation type="submission" date="2020-10" db="EMBL/GenBank/DDBJ databases">
        <title>The Coptis chinensis genome and diversification of protoberbering-type alkaloids.</title>
        <authorList>
            <person name="Wang B."/>
            <person name="Shu S."/>
            <person name="Song C."/>
            <person name="Liu Y."/>
        </authorList>
    </citation>
    <scope>NUCLEOTIDE SEQUENCE [LARGE SCALE GENOMIC DNA]</scope>
    <source>
        <strain evidence="2">HL-2020</strain>
        <tissue evidence="2">Leaf</tissue>
    </source>
</reference>
<dbReference type="Pfam" id="PF00076">
    <property type="entry name" value="RRM_1"/>
    <property type="match status" value="1"/>
</dbReference>
<keyword evidence="3" id="KW-1185">Reference proteome</keyword>
<dbReference type="AlphaFoldDB" id="A0A835LFS0"/>
<dbReference type="Pfam" id="PF03004">
    <property type="entry name" value="Transposase_24"/>
    <property type="match status" value="1"/>
</dbReference>
<dbReference type="PANTHER" id="PTHR47334:SF2">
    <property type="entry name" value="RNA-BINDING MOTIF PROTEIN 25"/>
    <property type="match status" value="1"/>
</dbReference>
<dbReference type="Proteomes" id="UP000631114">
    <property type="component" value="Unassembled WGS sequence"/>
</dbReference>
<dbReference type="InterPro" id="IPR035979">
    <property type="entry name" value="RBD_domain_sf"/>
</dbReference>
<dbReference type="InterPro" id="IPR034268">
    <property type="entry name" value="RBM25_RRM"/>
</dbReference>
<dbReference type="InterPro" id="IPR000504">
    <property type="entry name" value="RRM_dom"/>
</dbReference>
<dbReference type="EMBL" id="JADFTS010000009">
    <property type="protein sequence ID" value="KAF9590842.1"/>
    <property type="molecule type" value="Genomic_DNA"/>
</dbReference>
<comment type="caution">
    <text evidence="2">The sequence shown here is derived from an EMBL/GenBank/DDBJ whole genome shotgun (WGS) entry which is preliminary data.</text>
</comment>
<proteinExistence type="predicted"/>
<sequence length="391" mass="44289">MARQNIHKWFSPKLRSWKYGLQHKILKNCESEQDAILSCPTGFDPSHWEAFAIHESRQEVKDLCAKNAQNRSMNFVIHTCGRKPYSRILEELDEENPGKKHRHTDGWKYGHEHRDGTVLNNARELYGILENMRHNGSTNGQPCMHTTEVDSTFVRRTQQVPNLNPHSRLSSNPNVKILGRKGEHVANGYVKIDSKKCHFRDIVGDEKVVYVTNVLVGDAPVYDGPQDDIAYLRDIATGGFLIWDGVWNSSGMKPQVVSTGPTPEWDEGIAWVLDSPPKGMLLFSCWQSGVEEYHAYPTTYTPMVKPILSTSYAWSNWPVIPIVAPTKKPQTTVYVGKIALTVENDFILTLLRLCGPVKSWKHAQDPSNETPRGFGFCEFESTESLCITHAK</sequence>
<dbReference type="PANTHER" id="PTHR47334">
    <property type="entry name" value="SPLICING FACTOR PWI DOMAIN-CONTAINING PROTEIN / RNA RECOGNITION MOTIF (RRM)-CONTAINING PROTEIN"/>
    <property type="match status" value="1"/>
</dbReference>
<feature type="domain" description="RRM" evidence="1">
    <location>
        <begin position="333"/>
        <end position="384"/>
    </location>
</feature>
<dbReference type="InterPro" id="IPR053294">
    <property type="entry name" value="RBM_PWI_domain"/>
</dbReference>
<evidence type="ECO:0000313" key="2">
    <source>
        <dbReference type="EMBL" id="KAF9590842.1"/>
    </source>
</evidence>
<dbReference type="GO" id="GO:0003723">
    <property type="term" value="F:RNA binding"/>
    <property type="evidence" value="ECO:0007669"/>
    <property type="project" value="InterPro"/>
</dbReference>